<dbReference type="PANTHER" id="PTHR33371">
    <property type="entry name" value="INTERMEMBRANE PHOSPHOLIPID TRANSPORT SYSTEM BINDING PROTEIN MLAD-RELATED"/>
    <property type="match status" value="1"/>
</dbReference>
<feature type="domain" description="Mammalian cell entry C-terminal" evidence="2">
    <location>
        <begin position="168"/>
        <end position="290"/>
    </location>
</feature>
<dbReference type="InterPro" id="IPR024516">
    <property type="entry name" value="Mce_C"/>
</dbReference>
<dbReference type="Pfam" id="PF11887">
    <property type="entry name" value="Mce4_CUP1"/>
    <property type="match status" value="1"/>
</dbReference>
<keyword evidence="4" id="KW-1185">Reference proteome</keyword>
<evidence type="ECO:0000259" key="1">
    <source>
        <dbReference type="Pfam" id="PF02470"/>
    </source>
</evidence>
<accession>A0A0B5F6P1</accession>
<evidence type="ECO:0000259" key="2">
    <source>
        <dbReference type="Pfam" id="PF11887"/>
    </source>
</evidence>
<dbReference type="Pfam" id="PF02470">
    <property type="entry name" value="MlaD"/>
    <property type="match status" value="1"/>
</dbReference>
<evidence type="ECO:0000313" key="3">
    <source>
        <dbReference type="EMBL" id="AJE87255.1"/>
    </source>
</evidence>
<dbReference type="AlphaFoldDB" id="A0A0B5F6P1"/>
<organism evidence="3 4">
    <name type="scientific">Streptomyces albus (strain ATCC 21838 / DSM 41398 / FERM P-419 / JCM 4703 / NBRC 107858)</name>
    <dbReference type="NCBI Taxonomy" id="1081613"/>
    <lineage>
        <taxon>Bacteria</taxon>
        <taxon>Bacillati</taxon>
        <taxon>Actinomycetota</taxon>
        <taxon>Actinomycetes</taxon>
        <taxon>Kitasatosporales</taxon>
        <taxon>Streptomycetaceae</taxon>
        <taxon>Streptomyces</taxon>
    </lineage>
</organism>
<evidence type="ECO:0000313" key="4">
    <source>
        <dbReference type="Proteomes" id="UP000031523"/>
    </source>
</evidence>
<protein>
    <submittedName>
        <fullName evidence="3">Mammalian cell entry related domain protein</fullName>
    </submittedName>
</protein>
<feature type="domain" description="Mce/MlaD" evidence="1">
    <location>
        <begin position="28"/>
        <end position="104"/>
    </location>
</feature>
<dbReference type="KEGG" id="sals:SLNWT_6879"/>
<dbReference type="EMBL" id="CP010519">
    <property type="protein sequence ID" value="AJE87255.1"/>
    <property type="molecule type" value="Genomic_DNA"/>
</dbReference>
<dbReference type="Proteomes" id="UP000031523">
    <property type="component" value="Chromosome"/>
</dbReference>
<dbReference type="InterPro" id="IPR052336">
    <property type="entry name" value="MlaD_Phospholipid_Transporter"/>
</dbReference>
<reference evidence="3 4" key="1">
    <citation type="submission" date="2015-01" db="EMBL/GenBank/DDBJ databases">
        <title>Enhanced salinomycin production by adjusting the supply of polyketide extender units in Streptomyce albus DSM 41398.</title>
        <authorList>
            <person name="Lu C."/>
        </authorList>
    </citation>
    <scope>NUCLEOTIDE SEQUENCE [LARGE SCALE GENOMIC DNA]</scope>
    <source>
        <strain evidence="4">ATCC 21838 / DSM 41398 / FERM P-419 / JCM 4703 / NBRC 107858</strain>
    </source>
</reference>
<sequence length="410" mass="44117">MRRFLTSFLVLALVIGAGAVWLWPEGDKYQVAVQLGSADNLVEGGWVTVNGNRAGKVEDIAVHEGKAMVKLSLRGRNAPLHDGAKVTVEWNALLGERWIEIKDGPRANARVPSGGMLPGAQATPMNLDDVLNALDAPTRKRLTSLVKQLDGTLEDNQADTRDTLLASGPALQSLGEVLSAVGKDGPSLRSLVTQLNSTVSILSKRDKDVRTVVDDLSKTTKVTVKQRKQLIKTLKKLPGTLDTTKKTLDDVPGVKEKTVPLLKDLRPATRQLPSVSRNLAPVLRNLNPLVDRLGPTLTSADALLRYTPGLLDTAHGTVPGVTSATKYLEPALNYLRPYTPELAGWLSEWSGNGANYDGNGHFVRFQLQQGATEFSDNPGVVPPGSVYEPYPLPGANVNQPWTDAWGGGAK</sequence>
<proteinExistence type="predicted"/>
<dbReference type="PANTHER" id="PTHR33371:SF4">
    <property type="entry name" value="INTERMEMBRANE PHOSPHOLIPID TRANSPORT SYSTEM BINDING PROTEIN MLAD"/>
    <property type="match status" value="1"/>
</dbReference>
<dbReference type="InterPro" id="IPR003399">
    <property type="entry name" value="Mce/MlaD"/>
</dbReference>
<name>A0A0B5F6P1_STRA4</name>
<gene>
    <name evidence="3" type="ORF">SLNWT_6879</name>
</gene>